<proteinExistence type="predicted"/>
<feature type="compositionally biased region" description="Polar residues" evidence="1">
    <location>
        <begin position="12"/>
        <end position="27"/>
    </location>
</feature>
<accession>A0AAD4V0M3</accession>
<comment type="caution">
    <text evidence="2">The sequence shown here is derived from an EMBL/GenBank/DDBJ whole genome shotgun (WGS) entry which is preliminary data.</text>
</comment>
<keyword evidence="3" id="KW-1185">Reference proteome</keyword>
<feature type="region of interest" description="Disordered" evidence="1">
    <location>
        <begin position="1"/>
        <end position="29"/>
    </location>
</feature>
<dbReference type="Proteomes" id="UP001054821">
    <property type="component" value="Chromosome 7"/>
</dbReference>
<feature type="compositionally biased region" description="Basic residues" evidence="1">
    <location>
        <begin position="1"/>
        <end position="11"/>
    </location>
</feature>
<feature type="region of interest" description="Disordered" evidence="1">
    <location>
        <begin position="41"/>
        <end position="79"/>
    </location>
</feature>
<gene>
    <name evidence="2" type="ORF">L3X38_036117</name>
</gene>
<dbReference type="AlphaFoldDB" id="A0AAD4V0M3"/>
<sequence length="152" mass="16543">MSDLIRRRRAVTTRQSSEPPAQSTSAATEPALMDHLAVGPVRSQAPASSASSVAQPISTRRRHWPASTTDTTSTDVSGSQLVDLSDNSILSRNTCGHELRDEELLVPQMSTRSIARRILFAVHCCGDEPTFVVHKFVRRTVSSSLNLLCNEG</sequence>
<evidence type="ECO:0000256" key="1">
    <source>
        <dbReference type="SAM" id="MobiDB-lite"/>
    </source>
</evidence>
<name>A0AAD4V0M3_PRUDU</name>
<organism evidence="2 3">
    <name type="scientific">Prunus dulcis</name>
    <name type="common">Almond</name>
    <name type="synonym">Amygdalus dulcis</name>
    <dbReference type="NCBI Taxonomy" id="3755"/>
    <lineage>
        <taxon>Eukaryota</taxon>
        <taxon>Viridiplantae</taxon>
        <taxon>Streptophyta</taxon>
        <taxon>Embryophyta</taxon>
        <taxon>Tracheophyta</taxon>
        <taxon>Spermatophyta</taxon>
        <taxon>Magnoliopsida</taxon>
        <taxon>eudicotyledons</taxon>
        <taxon>Gunneridae</taxon>
        <taxon>Pentapetalae</taxon>
        <taxon>rosids</taxon>
        <taxon>fabids</taxon>
        <taxon>Rosales</taxon>
        <taxon>Rosaceae</taxon>
        <taxon>Amygdaloideae</taxon>
        <taxon>Amygdaleae</taxon>
        <taxon>Prunus</taxon>
    </lineage>
</organism>
<feature type="compositionally biased region" description="Low complexity" evidence="1">
    <location>
        <begin position="43"/>
        <end position="58"/>
    </location>
</feature>
<evidence type="ECO:0000313" key="2">
    <source>
        <dbReference type="EMBL" id="KAI5316410.1"/>
    </source>
</evidence>
<evidence type="ECO:0000313" key="3">
    <source>
        <dbReference type="Proteomes" id="UP001054821"/>
    </source>
</evidence>
<reference evidence="2 3" key="1">
    <citation type="journal article" date="2022" name="G3 (Bethesda)">
        <title>Whole-genome sequence and methylome profiling of the almond [Prunus dulcis (Mill.) D.A. Webb] cultivar 'Nonpareil'.</title>
        <authorList>
            <person name="D'Amico-Willman K.M."/>
            <person name="Ouma W.Z."/>
            <person name="Meulia T."/>
            <person name="Sideli G.M."/>
            <person name="Gradziel T.M."/>
            <person name="Fresnedo-Ramirez J."/>
        </authorList>
    </citation>
    <scope>NUCLEOTIDE SEQUENCE [LARGE SCALE GENOMIC DNA]</scope>
    <source>
        <strain evidence="2">Clone GOH B32 T37-40</strain>
    </source>
</reference>
<protein>
    <submittedName>
        <fullName evidence="2">Uncharacterized protein</fullName>
    </submittedName>
</protein>
<dbReference type="EMBL" id="JAJFAZ020000007">
    <property type="protein sequence ID" value="KAI5316410.1"/>
    <property type="molecule type" value="Genomic_DNA"/>
</dbReference>